<sequence>MPSPHRERRNTVSVPTGNGTAGQGPTRRRVLLTTAGAGLASIGRVGRAHGTSTDGDERWRFETTYSLPTSPTVVEGTVFIGSRCCSDPLSGDGAVHALDADRGEERWRYEHHLLDSSTDGVPIAPVVGALEVVDGTVFVPRRGVFALDQETGEKLWRSEERGYHGGDVLSSPAVSQGTVYLGNGSRVAAFNSAVGKLRWAEGPNPRGKMSPVVVDGTVYAAGGYRTVYAYDAETGDEEWLFDEVEQPFLTSPTVADGTLFVCTVGFMYALDTDSGQERLRYNPDWGILSSPTVADGTVYVGGESYEGDGGIVAAFDTAEDTERWRFERLGEVRSSPTVAGNTLFVGSDDGALYALNVADGSERWRFETGAEIRTAPIVVDGTVYVADTDGTVYALDARVHGSSVDSRVLLGAQGHHHAWAEAASTDVAPAEFVVELNAVPNPVVTGDEITVQITVTNVGDEVGRRTLHFDAAATDGDENGLRQIHFDGQDSFEEPIELTDGESETIEASGTVKRGPAKSTVPAPEWPGELSLAARVYEDATELTIPVEKPANDQEDGHLSDYWPVGALGALGGAGYLLNRRRSTERK</sequence>
<dbReference type="RefSeq" id="WP_256532791.1">
    <property type="nucleotide sequence ID" value="NZ_JBHSAQ010000011.1"/>
</dbReference>
<organism evidence="3 4">
    <name type="scientific">Halovivax cerinus</name>
    <dbReference type="NCBI Taxonomy" id="1487865"/>
    <lineage>
        <taxon>Archaea</taxon>
        <taxon>Methanobacteriati</taxon>
        <taxon>Methanobacteriota</taxon>
        <taxon>Stenosarchaea group</taxon>
        <taxon>Halobacteria</taxon>
        <taxon>Halobacteriales</taxon>
        <taxon>Natrialbaceae</taxon>
        <taxon>Halovivax</taxon>
    </lineage>
</organism>
<evidence type="ECO:0000313" key="3">
    <source>
        <dbReference type="EMBL" id="MFC3959244.1"/>
    </source>
</evidence>
<dbReference type="Gene3D" id="2.40.10.480">
    <property type="match status" value="2"/>
</dbReference>
<dbReference type="PANTHER" id="PTHR34512:SF30">
    <property type="entry name" value="OUTER MEMBRANE PROTEIN ASSEMBLY FACTOR BAMB"/>
    <property type="match status" value="1"/>
</dbReference>
<dbReference type="SMART" id="SM00564">
    <property type="entry name" value="PQQ"/>
    <property type="match status" value="8"/>
</dbReference>
<feature type="domain" description="Pyrrolo-quinoline quinone repeat" evidence="2">
    <location>
        <begin position="309"/>
        <end position="398"/>
    </location>
</feature>
<dbReference type="Gene3D" id="2.130.10.10">
    <property type="entry name" value="YVTN repeat-like/Quinoprotein amine dehydrogenase"/>
    <property type="match status" value="2"/>
</dbReference>
<feature type="region of interest" description="Disordered" evidence="1">
    <location>
        <begin position="506"/>
        <end position="525"/>
    </location>
</feature>
<dbReference type="PANTHER" id="PTHR34512">
    <property type="entry name" value="CELL SURFACE PROTEIN"/>
    <property type="match status" value="1"/>
</dbReference>
<name>A0ABD5NQ43_9EURY</name>
<dbReference type="InterPro" id="IPR015943">
    <property type="entry name" value="WD40/YVTN_repeat-like_dom_sf"/>
</dbReference>
<accession>A0ABD5NQ43</accession>
<evidence type="ECO:0000313" key="4">
    <source>
        <dbReference type="Proteomes" id="UP001595846"/>
    </source>
</evidence>
<comment type="caution">
    <text evidence="3">The sequence shown here is derived from an EMBL/GenBank/DDBJ whole genome shotgun (WGS) entry which is preliminary data.</text>
</comment>
<protein>
    <submittedName>
        <fullName evidence="3">PQQ-binding-like beta-propeller repeat protein</fullName>
    </submittedName>
</protein>
<reference evidence="3 4" key="1">
    <citation type="journal article" date="2019" name="Int. J. Syst. Evol. Microbiol.">
        <title>The Global Catalogue of Microorganisms (GCM) 10K type strain sequencing project: providing services to taxonomists for standard genome sequencing and annotation.</title>
        <authorList>
            <consortium name="The Broad Institute Genomics Platform"/>
            <consortium name="The Broad Institute Genome Sequencing Center for Infectious Disease"/>
            <person name="Wu L."/>
            <person name="Ma J."/>
        </authorList>
    </citation>
    <scope>NUCLEOTIDE SEQUENCE [LARGE SCALE GENOMIC DNA]</scope>
    <source>
        <strain evidence="3 4">IBRC-M 10256</strain>
    </source>
</reference>
<keyword evidence="4" id="KW-1185">Reference proteome</keyword>
<feature type="domain" description="Pyrrolo-quinoline quinone repeat" evidence="2">
    <location>
        <begin position="53"/>
        <end position="239"/>
    </location>
</feature>
<dbReference type="AlphaFoldDB" id="A0ABD5NQ43"/>
<dbReference type="SUPFAM" id="SSF50998">
    <property type="entry name" value="Quinoprotein alcohol dehydrogenase-like"/>
    <property type="match status" value="2"/>
</dbReference>
<dbReference type="InterPro" id="IPR002372">
    <property type="entry name" value="PQQ_rpt_dom"/>
</dbReference>
<proteinExistence type="predicted"/>
<evidence type="ECO:0000259" key="2">
    <source>
        <dbReference type="Pfam" id="PF13360"/>
    </source>
</evidence>
<dbReference type="Pfam" id="PF13360">
    <property type="entry name" value="PQQ_2"/>
    <property type="match status" value="2"/>
</dbReference>
<dbReference type="InterPro" id="IPR011047">
    <property type="entry name" value="Quinoprotein_ADH-like_sf"/>
</dbReference>
<dbReference type="InterPro" id="IPR018391">
    <property type="entry name" value="PQQ_b-propeller_rpt"/>
</dbReference>
<feature type="region of interest" description="Disordered" evidence="1">
    <location>
        <begin position="1"/>
        <end position="27"/>
    </location>
</feature>
<gene>
    <name evidence="3" type="ORF">ACFOUR_12835</name>
</gene>
<evidence type="ECO:0000256" key="1">
    <source>
        <dbReference type="SAM" id="MobiDB-lite"/>
    </source>
</evidence>
<dbReference type="EMBL" id="JBHSAQ010000011">
    <property type="protein sequence ID" value="MFC3959244.1"/>
    <property type="molecule type" value="Genomic_DNA"/>
</dbReference>
<dbReference type="Proteomes" id="UP001595846">
    <property type="component" value="Unassembled WGS sequence"/>
</dbReference>